<accession>A0A0H3D781</accession>
<evidence type="ECO:0000256" key="1">
    <source>
        <dbReference type="SAM" id="MobiDB-lite"/>
    </source>
</evidence>
<sequence>MTAQRAPEALVVGLLTDDGLPGQLAGRIADGLPARLARDLGEETTWRVEHETQSLPLNEDGDIPMLDLAQERRAEHGWDLLVLITDLPRRAGTVPIASDYNGDHGVAMVSLPALGALRLHGRASRLVIHLVRHLVAHRSAKEADPPRGILDRLREVVAPTRHIRGRGAADEHLALVGVRGRLRLLAGMIRDNRPWRLVPNLAGATAAAAATAAYGIITTSFWKLAEALPALRLAGITVLAIVVMSGWLMVHNRLWDSPSGHDERQKALLYNASTALTLSIGVACMYAILFVLALVASIVLIEGTYFGQVLGHPAGPASYLKLVWLSTSVGIVAGAVGSSLEDEERVRRATYSRRERERQQRNRERAEEAESRGDD</sequence>
<dbReference type="RefSeq" id="WP_013225426.1">
    <property type="nucleotide sequence ID" value="NC_014318.1"/>
</dbReference>
<keyword evidence="2" id="KW-0472">Membrane</keyword>
<evidence type="ECO:0000313" key="4">
    <source>
        <dbReference type="Proteomes" id="UP000000328"/>
    </source>
</evidence>
<feature type="transmembrane region" description="Helical" evidence="2">
    <location>
        <begin position="321"/>
        <end position="340"/>
    </location>
</feature>
<organism evidence="3 4">
    <name type="scientific">Amycolatopsis mediterranei (strain U-32)</name>
    <dbReference type="NCBI Taxonomy" id="749927"/>
    <lineage>
        <taxon>Bacteria</taxon>
        <taxon>Bacillati</taxon>
        <taxon>Actinomycetota</taxon>
        <taxon>Actinomycetes</taxon>
        <taxon>Pseudonocardiales</taxon>
        <taxon>Pseudonocardiaceae</taxon>
        <taxon>Amycolatopsis</taxon>
    </lineage>
</organism>
<feature type="region of interest" description="Disordered" evidence="1">
    <location>
        <begin position="346"/>
        <end position="375"/>
    </location>
</feature>
<evidence type="ECO:0000256" key="2">
    <source>
        <dbReference type="SAM" id="Phobius"/>
    </source>
</evidence>
<dbReference type="eggNOG" id="COG5502">
    <property type="taxonomic scope" value="Bacteria"/>
</dbReference>
<dbReference type="KEGG" id="amd:AMED_3568"/>
<dbReference type="GeneID" id="92871322"/>
<dbReference type="AlphaFoldDB" id="A0A0H3D781"/>
<feature type="transmembrane region" description="Helical" evidence="2">
    <location>
        <begin position="197"/>
        <end position="217"/>
    </location>
</feature>
<name>A0A0H3D781_AMYMU</name>
<keyword evidence="2" id="KW-1133">Transmembrane helix</keyword>
<dbReference type="OrthoDB" id="8477132at2"/>
<gene>
    <name evidence="3" type="ordered locus">AMED_3568</name>
</gene>
<proteinExistence type="predicted"/>
<keyword evidence="2" id="KW-0812">Transmembrane</keyword>
<evidence type="ECO:0000313" key="3">
    <source>
        <dbReference type="EMBL" id="ADJ45354.1"/>
    </source>
</evidence>
<feature type="transmembrane region" description="Helical" evidence="2">
    <location>
        <begin position="268"/>
        <end position="301"/>
    </location>
</feature>
<reference evidence="3 4" key="1">
    <citation type="journal article" date="2010" name="Cell Res.">
        <title>Complete genome sequence of the rifamycin SV-producing Amycolatopsis mediterranei U32 revealed its genetic characteristics in phylogeny and metabolism.</title>
        <authorList>
            <person name="Zhao W."/>
            <person name="Zhong Y."/>
            <person name="Yuan H."/>
            <person name="Wang J."/>
            <person name="Zheng H."/>
            <person name="Wang Y."/>
            <person name="Cen X."/>
            <person name="Xu F."/>
            <person name="Bai J."/>
            <person name="Han X."/>
            <person name="Lu G."/>
            <person name="Zhu Y."/>
            <person name="Shao Z."/>
            <person name="Yan H."/>
            <person name="Li C."/>
            <person name="Peng N."/>
            <person name="Zhang Z."/>
            <person name="Zhang Y."/>
            <person name="Lin W."/>
            <person name="Fan Y."/>
            <person name="Qin Z."/>
            <person name="Hu Y."/>
            <person name="Zhu B."/>
            <person name="Wang S."/>
            <person name="Ding X."/>
            <person name="Zhao G.P."/>
        </authorList>
    </citation>
    <scope>NUCLEOTIDE SEQUENCE [LARGE SCALE GENOMIC DNA]</scope>
    <source>
        <strain evidence="4">U-32</strain>
    </source>
</reference>
<dbReference type="HOGENOM" id="CLU_041420_1_0_11"/>
<dbReference type="PATRIC" id="fig|749927.5.peg.3687"/>
<protein>
    <submittedName>
        <fullName evidence="3">Uncharacterized protein</fullName>
    </submittedName>
</protein>
<feature type="transmembrane region" description="Helical" evidence="2">
    <location>
        <begin position="229"/>
        <end position="248"/>
    </location>
</feature>
<dbReference type="EMBL" id="CP002000">
    <property type="protein sequence ID" value="ADJ45354.1"/>
    <property type="molecule type" value="Genomic_DNA"/>
</dbReference>
<dbReference type="Proteomes" id="UP000000328">
    <property type="component" value="Chromosome"/>
</dbReference>